<gene>
    <name evidence="2" type="ORF">ED733_002029</name>
</gene>
<dbReference type="Proteomes" id="UP000317257">
    <property type="component" value="Unassembled WGS sequence"/>
</dbReference>
<keyword evidence="1" id="KW-0175">Coiled coil</keyword>
<accession>A0A5C6FZZ4</accession>
<organism evidence="2 3">
    <name type="scientific">Metarhizium rileyi (strain RCEF 4871)</name>
    <name type="common">Nomuraea rileyi</name>
    <dbReference type="NCBI Taxonomy" id="1649241"/>
    <lineage>
        <taxon>Eukaryota</taxon>
        <taxon>Fungi</taxon>
        <taxon>Dikarya</taxon>
        <taxon>Ascomycota</taxon>
        <taxon>Pezizomycotina</taxon>
        <taxon>Sordariomycetes</taxon>
        <taxon>Hypocreomycetidae</taxon>
        <taxon>Hypocreales</taxon>
        <taxon>Clavicipitaceae</taxon>
        <taxon>Metarhizium</taxon>
    </lineage>
</organism>
<dbReference type="AlphaFoldDB" id="A0A5C6FZZ4"/>
<proteinExistence type="predicted"/>
<sequence>MNEVTNMSEDNNDVRPDVLSALVAEIRSLREENARRNAELEERFTALELNQQQIRLSELPEPTPSVTPIVPIEDAHVAATRSSHLTKRPKLRDIPKFGGDKSQWRSWKLETEGKLRVDKEVIGDAEGHF</sequence>
<protein>
    <submittedName>
        <fullName evidence="2">Uncharacterized protein</fullName>
    </submittedName>
</protein>
<feature type="coiled-coil region" evidence="1">
    <location>
        <begin position="19"/>
        <end position="50"/>
    </location>
</feature>
<evidence type="ECO:0000313" key="3">
    <source>
        <dbReference type="Proteomes" id="UP000317257"/>
    </source>
</evidence>
<evidence type="ECO:0000256" key="1">
    <source>
        <dbReference type="SAM" id="Coils"/>
    </source>
</evidence>
<reference evidence="3" key="1">
    <citation type="submission" date="2018-12" db="EMBL/GenBank/DDBJ databases">
        <title>The complete genome of Metarhizium rileyi, a key fungal pathogen of Lepidoptera.</title>
        <authorList>
            <person name="Binneck E."/>
            <person name="Lastra C.C.L."/>
            <person name="Sosa-Gomez D.R."/>
        </authorList>
    </citation>
    <scope>NUCLEOTIDE SEQUENCE [LARGE SCALE GENOMIC DNA]</scope>
    <source>
        <strain evidence="3">Cep018-CH2</strain>
    </source>
</reference>
<dbReference type="EMBL" id="SBHS01000065">
    <property type="protein sequence ID" value="TWU70714.1"/>
    <property type="molecule type" value="Genomic_DNA"/>
</dbReference>
<comment type="caution">
    <text evidence="2">The sequence shown here is derived from an EMBL/GenBank/DDBJ whole genome shotgun (WGS) entry which is preliminary data.</text>
</comment>
<feature type="non-terminal residue" evidence="2">
    <location>
        <position position="129"/>
    </location>
</feature>
<name>A0A5C6FZZ4_METRR</name>
<evidence type="ECO:0000313" key="2">
    <source>
        <dbReference type="EMBL" id="TWU70714.1"/>
    </source>
</evidence>